<organism evidence="7 8">
    <name type="scientific">Paenibacillus agilis</name>
    <dbReference type="NCBI Taxonomy" id="3020863"/>
    <lineage>
        <taxon>Bacteria</taxon>
        <taxon>Bacillati</taxon>
        <taxon>Bacillota</taxon>
        <taxon>Bacilli</taxon>
        <taxon>Bacillales</taxon>
        <taxon>Paenibacillaceae</taxon>
        <taxon>Paenibacillus</taxon>
    </lineage>
</organism>
<gene>
    <name evidence="7" type="ORF">FPZ44_17640</name>
</gene>
<evidence type="ECO:0000256" key="1">
    <source>
        <dbReference type="ARBA" id="ARBA00004141"/>
    </source>
</evidence>
<evidence type="ECO:0000256" key="3">
    <source>
        <dbReference type="ARBA" id="ARBA00022989"/>
    </source>
</evidence>
<dbReference type="Proteomes" id="UP000318102">
    <property type="component" value="Unassembled WGS sequence"/>
</dbReference>
<reference evidence="7 8" key="1">
    <citation type="submission" date="2019-07" db="EMBL/GenBank/DDBJ databases">
        <authorList>
            <person name="Kim J."/>
        </authorList>
    </citation>
    <scope>NUCLEOTIDE SEQUENCE [LARGE SCALE GENOMIC DNA]</scope>
    <source>
        <strain evidence="7 8">N4</strain>
    </source>
</reference>
<name>A0A559IPN2_9BACL</name>
<feature type="transmembrane region" description="Helical" evidence="5">
    <location>
        <begin position="209"/>
        <end position="231"/>
    </location>
</feature>
<keyword evidence="8" id="KW-1185">Reference proteome</keyword>
<feature type="transmembrane region" description="Helical" evidence="5">
    <location>
        <begin position="94"/>
        <end position="116"/>
    </location>
</feature>
<evidence type="ECO:0000313" key="7">
    <source>
        <dbReference type="EMBL" id="TVX89597.1"/>
    </source>
</evidence>
<dbReference type="PANTHER" id="PTHR43471">
    <property type="entry name" value="ABC TRANSPORTER PERMEASE"/>
    <property type="match status" value="1"/>
</dbReference>
<evidence type="ECO:0000259" key="6">
    <source>
        <dbReference type="Pfam" id="PF12698"/>
    </source>
</evidence>
<feature type="transmembrane region" description="Helical" evidence="5">
    <location>
        <begin position="50"/>
        <end position="73"/>
    </location>
</feature>
<feature type="transmembrane region" description="Helical" evidence="5">
    <location>
        <begin position="155"/>
        <end position="173"/>
    </location>
</feature>
<protein>
    <submittedName>
        <fullName evidence="7">ABC transporter permease</fullName>
    </submittedName>
</protein>
<dbReference type="GO" id="GO:0140359">
    <property type="term" value="F:ABC-type transporter activity"/>
    <property type="evidence" value="ECO:0007669"/>
    <property type="project" value="InterPro"/>
</dbReference>
<evidence type="ECO:0000256" key="2">
    <source>
        <dbReference type="ARBA" id="ARBA00022692"/>
    </source>
</evidence>
<comment type="subcellular location">
    <subcellularLocation>
        <location evidence="1">Membrane</location>
        <topology evidence="1">Multi-pass membrane protein</topology>
    </subcellularLocation>
</comment>
<keyword evidence="3 5" id="KW-1133">Transmembrane helix</keyword>
<dbReference type="GO" id="GO:0016020">
    <property type="term" value="C:membrane"/>
    <property type="evidence" value="ECO:0007669"/>
    <property type="project" value="UniProtKB-SubCell"/>
</dbReference>
<dbReference type="PANTHER" id="PTHR43471:SF1">
    <property type="entry name" value="ABC TRANSPORTER PERMEASE PROTEIN NOSY-RELATED"/>
    <property type="match status" value="1"/>
</dbReference>
<dbReference type="AlphaFoldDB" id="A0A559IPN2"/>
<sequence>MMLSMNRLNAIIVKEYKDALKNSTLLLTAIIPILLSYAVGSLMDDVVNPLFITLPINMALIMTGASVQAMMIADEKEKHTLRVLMLSPARPTEVLLGKSFIAMIMTLIVMVVSYMVAGIDTIPLTGLIAILIPSIILYLALGTIIGLLSRTAMETSFISMPIMLLFLMGPMYAPALNIELLTSLIVYTPTEQLSAAVGILLEGGTVADIWKPIAIVSAWMAAAVVACLALYRSKRYDG</sequence>
<keyword evidence="2 5" id="KW-0812">Transmembrane</keyword>
<dbReference type="RefSeq" id="WP_144992234.1">
    <property type="nucleotide sequence ID" value="NZ_VNJK01000002.1"/>
</dbReference>
<dbReference type="OrthoDB" id="3182222at2"/>
<keyword evidence="4 5" id="KW-0472">Membrane</keyword>
<evidence type="ECO:0000256" key="5">
    <source>
        <dbReference type="SAM" id="Phobius"/>
    </source>
</evidence>
<dbReference type="Pfam" id="PF12698">
    <property type="entry name" value="ABC2_membrane_3"/>
    <property type="match status" value="1"/>
</dbReference>
<feature type="domain" description="ABC-2 type transporter transmembrane" evidence="6">
    <location>
        <begin position="58"/>
        <end position="225"/>
    </location>
</feature>
<evidence type="ECO:0000313" key="8">
    <source>
        <dbReference type="Proteomes" id="UP000318102"/>
    </source>
</evidence>
<dbReference type="InterPro" id="IPR013525">
    <property type="entry name" value="ABC2_TM"/>
</dbReference>
<dbReference type="EMBL" id="VNJK01000002">
    <property type="protein sequence ID" value="TVX89597.1"/>
    <property type="molecule type" value="Genomic_DNA"/>
</dbReference>
<proteinExistence type="predicted"/>
<comment type="caution">
    <text evidence="7">The sequence shown here is derived from an EMBL/GenBank/DDBJ whole genome shotgun (WGS) entry which is preliminary data.</text>
</comment>
<evidence type="ECO:0000256" key="4">
    <source>
        <dbReference type="ARBA" id="ARBA00023136"/>
    </source>
</evidence>
<accession>A0A559IPN2</accession>
<feature type="transmembrane region" description="Helical" evidence="5">
    <location>
        <begin position="122"/>
        <end position="148"/>
    </location>
</feature>